<dbReference type="InterPro" id="IPR012296">
    <property type="entry name" value="Nuclease_put_TT1808"/>
</dbReference>
<dbReference type="Pfam" id="PF05685">
    <property type="entry name" value="Uma2"/>
    <property type="match status" value="1"/>
</dbReference>
<dbReference type="Gene3D" id="3.90.1570.10">
    <property type="entry name" value="tt1808, chain A"/>
    <property type="match status" value="1"/>
</dbReference>
<organism evidence="2 3">
    <name type="scientific">Streptomyces apricus</name>
    <dbReference type="NCBI Taxonomy" id="1828112"/>
    <lineage>
        <taxon>Bacteria</taxon>
        <taxon>Bacillati</taxon>
        <taxon>Actinomycetota</taxon>
        <taxon>Actinomycetes</taxon>
        <taxon>Kitasatosporales</taxon>
        <taxon>Streptomycetaceae</taxon>
        <taxon>Streptomyces</taxon>
    </lineage>
</organism>
<dbReference type="CDD" id="cd06260">
    <property type="entry name" value="DUF820-like"/>
    <property type="match status" value="1"/>
</dbReference>
<sequence>MTAHAHERTDPPYQPENMPAVDEVLRQAWEAMELPEGCRAEIIEGAIELSSAGRFSHGQIVNRLRDDLVLFLKDGDFAARSGLNVIHKGSAWVPDLFIVPRDAERYVTADGTGITAAAVRLVVGVVSPDRRGRHRDRTEERKRREYARAAIPVYVVIDDYDGQGTVTVLTEPRPDQADWVGVHRVSYGTEVTVPEGPAKGFAVTEAITGPARTRK</sequence>
<dbReference type="SUPFAM" id="SSF52980">
    <property type="entry name" value="Restriction endonuclease-like"/>
    <property type="match status" value="1"/>
</dbReference>
<evidence type="ECO:0000259" key="1">
    <source>
        <dbReference type="Pfam" id="PF05685"/>
    </source>
</evidence>
<keyword evidence="2" id="KW-0540">Nuclease</keyword>
<dbReference type="GO" id="GO:0004519">
    <property type="term" value="F:endonuclease activity"/>
    <property type="evidence" value="ECO:0007669"/>
    <property type="project" value="UniProtKB-KW"/>
</dbReference>
<reference evidence="2 3" key="1">
    <citation type="submission" date="2019-05" db="EMBL/GenBank/DDBJ databases">
        <authorList>
            <person name="Hariharan J."/>
            <person name="Choudoir M.J."/>
            <person name="Diebold P."/>
            <person name="Panke-Buisse K."/>
            <person name="Buckley D.H."/>
        </authorList>
    </citation>
    <scope>NUCLEOTIDE SEQUENCE [LARGE SCALE GENOMIC DNA]</scope>
    <source>
        <strain evidence="2 3">SUN51</strain>
    </source>
</reference>
<dbReference type="PANTHER" id="PTHR35400">
    <property type="entry name" value="SLR1083 PROTEIN"/>
    <property type="match status" value="1"/>
</dbReference>
<keyword evidence="3" id="KW-1185">Reference proteome</keyword>
<evidence type="ECO:0000313" key="3">
    <source>
        <dbReference type="Proteomes" id="UP000324965"/>
    </source>
</evidence>
<dbReference type="OrthoDB" id="3870404at2"/>
<dbReference type="Proteomes" id="UP000324965">
    <property type="component" value="Unassembled WGS sequence"/>
</dbReference>
<dbReference type="EMBL" id="VDFC01000050">
    <property type="protein sequence ID" value="KAA0929725.1"/>
    <property type="molecule type" value="Genomic_DNA"/>
</dbReference>
<gene>
    <name evidence="2" type="ORF">FGF04_30460</name>
</gene>
<accession>A0A5B0AM88</accession>
<dbReference type="AlphaFoldDB" id="A0A5B0AM88"/>
<feature type="domain" description="Putative restriction endonuclease" evidence="1">
    <location>
        <begin position="30"/>
        <end position="192"/>
    </location>
</feature>
<dbReference type="RefSeq" id="WP_149514586.1">
    <property type="nucleotide sequence ID" value="NZ_VDFC01000050.1"/>
</dbReference>
<evidence type="ECO:0000313" key="2">
    <source>
        <dbReference type="EMBL" id="KAA0929725.1"/>
    </source>
</evidence>
<keyword evidence="2" id="KW-0255">Endonuclease</keyword>
<keyword evidence="2" id="KW-0378">Hydrolase</keyword>
<name>A0A5B0AM88_9ACTN</name>
<comment type="caution">
    <text evidence="2">The sequence shown here is derived from an EMBL/GenBank/DDBJ whole genome shotgun (WGS) entry which is preliminary data.</text>
</comment>
<protein>
    <submittedName>
        <fullName evidence="2">Uma2 family endonuclease</fullName>
    </submittedName>
</protein>
<dbReference type="PANTHER" id="PTHR35400:SF3">
    <property type="entry name" value="SLL1072 PROTEIN"/>
    <property type="match status" value="1"/>
</dbReference>
<dbReference type="InterPro" id="IPR011335">
    <property type="entry name" value="Restrct_endonuc-II-like"/>
</dbReference>
<proteinExistence type="predicted"/>
<dbReference type="InterPro" id="IPR008538">
    <property type="entry name" value="Uma2"/>
</dbReference>